<name>A0A4P9YAD4_ROZAC</name>
<protein>
    <submittedName>
        <fullName evidence="2">Uncharacterized protein</fullName>
    </submittedName>
</protein>
<gene>
    <name evidence="2" type="ORF">ROZALSC1DRAFT_25944</name>
</gene>
<dbReference type="Gene3D" id="2.40.50.140">
    <property type="entry name" value="Nucleic acid-binding proteins"/>
    <property type="match status" value="1"/>
</dbReference>
<evidence type="ECO:0000256" key="1">
    <source>
        <dbReference type="SAM" id="Phobius"/>
    </source>
</evidence>
<dbReference type="Proteomes" id="UP000281549">
    <property type="component" value="Unassembled WGS sequence"/>
</dbReference>
<sequence length="169" mass="18866">GDKVEIVSPPSSATNGDRIVIEGVSGEPEAQLNPKKDTLKKVLEKLSTTTIDSKPTVVYLDDPLLVGGGSCTFYYMFILITFNSFSRHFSILILASWYTFSFIESTMPLQASKVSLCNDNASFRDSYICLNFNTARKSLDSLQGSTCRISKSRVFKCSMLALNFTYKWH</sequence>
<feature type="transmembrane region" description="Helical" evidence="1">
    <location>
        <begin position="73"/>
        <end position="100"/>
    </location>
</feature>
<reference evidence="3" key="1">
    <citation type="journal article" date="2018" name="Nat. Microbiol.">
        <title>Leveraging single-cell genomics to expand the fungal tree of life.</title>
        <authorList>
            <person name="Ahrendt S.R."/>
            <person name="Quandt C.A."/>
            <person name="Ciobanu D."/>
            <person name="Clum A."/>
            <person name="Salamov A."/>
            <person name="Andreopoulos B."/>
            <person name="Cheng J.F."/>
            <person name="Woyke T."/>
            <person name="Pelin A."/>
            <person name="Henrissat B."/>
            <person name="Reynolds N.K."/>
            <person name="Benny G.L."/>
            <person name="Smith M.E."/>
            <person name="James T.Y."/>
            <person name="Grigoriev I.V."/>
        </authorList>
    </citation>
    <scope>NUCLEOTIDE SEQUENCE [LARGE SCALE GENOMIC DNA]</scope>
    <source>
        <strain evidence="3">CSF55</strain>
    </source>
</reference>
<accession>A0A4P9YAD4</accession>
<keyword evidence="1" id="KW-0812">Transmembrane</keyword>
<dbReference type="EMBL" id="ML007460">
    <property type="protein sequence ID" value="RKP15874.1"/>
    <property type="molecule type" value="Genomic_DNA"/>
</dbReference>
<organism evidence="2 3">
    <name type="scientific">Rozella allomycis (strain CSF55)</name>
    <dbReference type="NCBI Taxonomy" id="988480"/>
    <lineage>
        <taxon>Eukaryota</taxon>
        <taxon>Fungi</taxon>
        <taxon>Fungi incertae sedis</taxon>
        <taxon>Cryptomycota</taxon>
        <taxon>Cryptomycota incertae sedis</taxon>
        <taxon>Rozella</taxon>
    </lineage>
</organism>
<dbReference type="InterPro" id="IPR012340">
    <property type="entry name" value="NA-bd_OB-fold"/>
</dbReference>
<proteinExistence type="predicted"/>
<evidence type="ECO:0000313" key="2">
    <source>
        <dbReference type="EMBL" id="RKP15874.1"/>
    </source>
</evidence>
<evidence type="ECO:0000313" key="3">
    <source>
        <dbReference type="Proteomes" id="UP000281549"/>
    </source>
</evidence>
<dbReference type="AlphaFoldDB" id="A0A4P9YAD4"/>
<feature type="non-terminal residue" evidence="2">
    <location>
        <position position="1"/>
    </location>
</feature>
<keyword evidence="1" id="KW-0472">Membrane</keyword>
<keyword evidence="1" id="KW-1133">Transmembrane helix</keyword>